<evidence type="ECO:0000313" key="2">
    <source>
        <dbReference type="EMBL" id="KKT11490.1"/>
    </source>
</evidence>
<feature type="compositionally biased region" description="Polar residues" evidence="1">
    <location>
        <begin position="200"/>
        <end position="215"/>
    </location>
</feature>
<dbReference type="EMBL" id="LCGH01000005">
    <property type="protein sequence ID" value="KKT11490.1"/>
    <property type="molecule type" value="Genomic_DNA"/>
</dbReference>
<sequence length="228" mass="25630">MQDTIDLLQIKIERAKAQLSEDTLGAIATVPWQAAILKMRETKGYSFEQLNDLEIETELLLCGLVSSQDYPKELENRMKVSRAEANELVVEMNKEVFSKIKEELIKITERKKMSGKNSPLEEYPAGRGGQNPSTLSLQATPQEGNRHDTTKEEKTNTQVLKSAGIEITNGREKSEIHQILARKLSGPFQIPSVKTEHTLENITKTGVSSPVNTQTDKPRLDPYREVPE</sequence>
<feature type="compositionally biased region" description="Basic and acidic residues" evidence="1">
    <location>
        <begin position="216"/>
        <end position="228"/>
    </location>
</feature>
<name>A0A0G1ENC7_9BACT</name>
<feature type="compositionally biased region" description="Basic and acidic residues" evidence="1">
    <location>
        <begin position="144"/>
        <end position="155"/>
    </location>
</feature>
<proteinExistence type="predicted"/>
<feature type="compositionally biased region" description="Polar residues" evidence="1">
    <location>
        <begin position="130"/>
        <end position="143"/>
    </location>
</feature>
<evidence type="ECO:0000313" key="3">
    <source>
        <dbReference type="Proteomes" id="UP000033907"/>
    </source>
</evidence>
<protein>
    <submittedName>
        <fullName evidence="2">Uncharacterized protein</fullName>
    </submittedName>
</protein>
<dbReference type="AlphaFoldDB" id="A0A0G1ENC7"/>
<accession>A0A0G1ENC7</accession>
<feature type="region of interest" description="Disordered" evidence="1">
    <location>
        <begin position="199"/>
        <end position="228"/>
    </location>
</feature>
<evidence type="ECO:0000256" key="1">
    <source>
        <dbReference type="SAM" id="MobiDB-lite"/>
    </source>
</evidence>
<reference evidence="2 3" key="1">
    <citation type="journal article" date="2015" name="Nature">
        <title>rRNA introns, odd ribosomes, and small enigmatic genomes across a large radiation of phyla.</title>
        <authorList>
            <person name="Brown C.T."/>
            <person name="Hug L.A."/>
            <person name="Thomas B.C."/>
            <person name="Sharon I."/>
            <person name="Castelle C.J."/>
            <person name="Singh A."/>
            <person name="Wilkins M.J."/>
            <person name="Williams K.H."/>
            <person name="Banfield J.F."/>
        </authorList>
    </citation>
    <scope>NUCLEOTIDE SEQUENCE [LARGE SCALE GENOMIC DNA]</scope>
</reference>
<feature type="region of interest" description="Disordered" evidence="1">
    <location>
        <begin position="113"/>
        <end position="155"/>
    </location>
</feature>
<dbReference type="Proteomes" id="UP000033907">
    <property type="component" value="Unassembled WGS sequence"/>
</dbReference>
<organism evidence="2 3">
    <name type="scientific">Candidatus Nomurabacteria bacterium GW2011_GWF2_43_24</name>
    <dbReference type="NCBI Taxonomy" id="1618778"/>
    <lineage>
        <taxon>Bacteria</taxon>
        <taxon>Candidatus Nomuraibacteriota</taxon>
    </lineage>
</organism>
<comment type="caution">
    <text evidence="2">The sequence shown here is derived from an EMBL/GenBank/DDBJ whole genome shotgun (WGS) entry which is preliminary data.</text>
</comment>
<gene>
    <name evidence="2" type="ORF">UV91_C0005G0038</name>
</gene>